<gene>
    <name evidence="1" type="ORF">ODALV1_LOCUS8340</name>
</gene>
<dbReference type="EMBL" id="CAXLJM020000025">
    <property type="protein sequence ID" value="CAL8092843.1"/>
    <property type="molecule type" value="Genomic_DNA"/>
</dbReference>
<proteinExistence type="predicted"/>
<organism evidence="1 2">
    <name type="scientific">Orchesella dallaii</name>
    <dbReference type="NCBI Taxonomy" id="48710"/>
    <lineage>
        <taxon>Eukaryota</taxon>
        <taxon>Metazoa</taxon>
        <taxon>Ecdysozoa</taxon>
        <taxon>Arthropoda</taxon>
        <taxon>Hexapoda</taxon>
        <taxon>Collembola</taxon>
        <taxon>Entomobryomorpha</taxon>
        <taxon>Entomobryoidea</taxon>
        <taxon>Orchesellidae</taxon>
        <taxon>Orchesellinae</taxon>
        <taxon>Orchesella</taxon>
    </lineage>
</organism>
<evidence type="ECO:0000313" key="1">
    <source>
        <dbReference type="EMBL" id="CAL8092843.1"/>
    </source>
</evidence>
<accession>A0ABP1Q8I1</accession>
<keyword evidence="2" id="KW-1185">Reference proteome</keyword>
<sequence length="114" mass="13348">MNGTIELIKATEIAIQKAEPQETEGNLIRQGVRNIIQRHKHHIIHLNRMKWIKPTIQRLQDKKNFVILSADKENSTVILNKIEYEKKVMNLLETCDHVEVKQEPTTEIKKLCNL</sequence>
<evidence type="ECO:0000313" key="2">
    <source>
        <dbReference type="Proteomes" id="UP001642540"/>
    </source>
</evidence>
<name>A0ABP1Q8I1_9HEXA</name>
<reference evidence="1 2" key="1">
    <citation type="submission" date="2024-08" db="EMBL/GenBank/DDBJ databases">
        <authorList>
            <person name="Cucini C."/>
            <person name="Frati F."/>
        </authorList>
    </citation>
    <scope>NUCLEOTIDE SEQUENCE [LARGE SCALE GENOMIC DNA]</scope>
</reference>
<comment type="caution">
    <text evidence="1">The sequence shown here is derived from an EMBL/GenBank/DDBJ whole genome shotgun (WGS) entry which is preliminary data.</text>
</comment>
<dbReference type="Proteomes" id="UP001642540">
    <property type="component" value="Unassembled WGS sequence"/>
</dbReference>
<protein>
    <submittedName>
        <fullName evidence="1">Uncharacterized protein</fullName>
    </submittedName>
</protein>